<dbReference type="Proteomes" id="UP001562354">
    <property type="component" value="Unassembled WGS sequence"/>
</dbReference>
<feature type="transmembrane region" description="Helical" evidence="2">
    <location>
        <begin position="480"/>
        <end position="502"/>
    </location>
</feature>
<protein>
    <submittedName>
        <fullName evidence="3">Uncharacterized protein</fullName>
    </submittedName>
</protein>
<dbReference type="Pfam" id="PF06772">
    <property type="entry name" value="LtrA"/>
    <property type="match status" value="1"/>
</dbReference>
<reference evidence="3 4" key="1">
    <citation type="submission" date="2024-07" db="EMBL/GenBank/DDBJ databases">
        <title>Draft sequence of the Neodothiora populina.</title>
        <authorList>
            <person name="Drown D.D."/>
            <person name="Schuette U.S."/>
            <person name="Buechlein A.B."/>
            <person name="Rusch D.R."/>
            <person name="Winton L.W."/>
            <person name="Adams G.A."/>
        </authorList>
    </citation>
    <scope>NUCLEOTIDE SEQUENCE [LARGE SCALE GENOMIC DNA]</scope>
    <source>
        <strain evidence="3 4">CPC 39397</strain>
    </source>
</reference>
<feature type="transmembrane region" description="Helical" evidence="2">
    <location>
        <begin position="92"/>
        <end position="113"/>
    </location>
</feature>
<feature type="transmembrane region" description="Helical" evidence="2">
    <location>
        <begin position="290"/>
        <end position="309"/>
    </location>
</feature>
<dbReference type="GeneID" id="95979203"/>
<comment type="caution">
    <text evidence="3">The sequence shown here is derived from an EMBL/GenBank/DDBJ whole genome shotgun (WGS) entry which is preliminary data.</text>
</comment>
<evidence type="ECO:0000256" key="2">
    <source>
        <dbReference type="SAM" id="Phobius"/>
    </source>
</evidence>
<organism evidence="3 4">
    <name type="scientific">Neodothiora populina</name>
    <dbReference type="NCBI Taxonomy" id="2781224"/>
    <lineage>
        <taxon>Eukaryota</taxon>
        <taxon>Fungi</taxon>
        <taxon>Dikarya</taxon>
        <taxon>Ascomycota</taxon>
        <taxon>Pezizomycotina</taxon>
        <taxon>Dothideomycetes</taxon>
        <taxon>Dothideomycetidae</taxon>
        <taxon>Dothideales</taxon>
        <taxon>Dothioraceae</taxon>
        <taxon>Neodothiora</taxon>
    </lineage>
</organism>
<dbReference type="EMBL" id="JBFMKM010000004">
    <property type="protein sequence ID" value="KAL1306850.1"/>
    <property type="molecule type" value="Genomic_DNA"/>
</dbReference>
<gene>
    <name evidence="3" type="ORF">AAFC00_005504</name>
</gene>
<dbReference type="InterPro" id="IPR010640">
    <property type="entry name" value="Low_temperature_requirement_A"/>
</dbReference>
<keyword evidence="2" id="KW-0472">Membrane</keyword>
<evidence type="ECO:0000256" key="1">
    <source>
        <dbReference type="SAM" id="MobiDB-lite"/>
    </source>
</evidence>
<evidence type="ECO:0000313" key="3">
    <source>
        <dbReference type="EMBL" id="KAL1306850.1"/>
    </source>
</evidence>
<feature type="transmembrane region" description="Helical" evidence="2">
    <location>
        <begin position="158"/>
        <end position="183"/>
    </location>
</feature>
<feature type="transmembrane region" description="Helical" evidence="2">
    <location>
        <begin position="539"/>
        <end position="561"/>
    </location>
</feature>
<feature type="transmembrane region" description="Helical" evidence="2">
    <location>
        <begin position="227"/>
        <end position="249"/>
    </location>
</feature>
<proteinExistence type="predicted"/>
<keyword evidence="4" id="KW-1185">Reference proteome</keyword>
<keyword evidence="2" id="KW-1133">Transmembrane helix</keyword>
<name>A0ABR3PM54_9PEZI</name>
<keyword evidence="2" id="KW-0812">Transmembrane</keyword>
<accession>A0ABR3PM54</accession>
<dbReference type="PANTHER" id="PTHR42101:SF1">
    <property type="entry name" value="LOW TEMPERATURE REQUIREMENT A"/>
    <property type="match status" value="1"/>
</dbReference>
<feature type="transmembrane region" description="Helical" evidence="2">
    <location>
        <begin position="190"/>
        <end position="215"/>
    </location>
</feature>
<feature type="region of interest" description="Disordered" evidence="1">
    <location>
        <begin position="1"/>
        <end position="23"/>
    </location>
</feature>
<sequence length="594" mass="66957">MSRETKVVRHRSGLQVDHSSRQRNEEILQRRQDQSLNVFEPPVADDENHGFQYHRHEDATNMELFFDLFFVANLSNLTSNNPVNDVRDLTQYIGWFSIIWTTWFQVALFDVRFGVDSIVSRVLKFIQFCVMTSLAAESLGFSPRLFKRQESDIMSSFFAIDLTLLISRASLAIDYLITLWFLWKKKQKNVIMPLAICILTFSISVIVYASLLTTFTPSGFSAYSYRAWYVILAYEVVAMVAIPFFWDVLSFQKTHIVKRMGSLTLIVLGEGILNVLKQISYILQSRGWDGIVFGEALTCVLTIFLIWALHFKKGADEPLEGVRQELFALLHYPFHLALALALEGERFWLLAEDVFHQAKKILNYINAYIILDGTPDVQAASFNATARALLDKMFQGNYQNTIINVDINTITSAISANNKSIIDNALDSLTSTIYILLLEANNINNGDLASIDINGSDLDGAAVELGDVTTVAYSSLFGVAFVYSLVTAGIVLISFGVFRLLILRHVDVFDWICVGVRIVTGVAICLLSLMILQPSGTLIYGYAGSGMMLPTSLFALLLIAITDTLLDRYGMRWAKERIVEKPEYLPTEPKHLEE</sequence>
<dbReference type="RefSeq" id="XP_069203122.1">
    <property type="nucleotide sequence ID" value="XM_069345293.1"/>
</dbReference>
<dbReference type="PANTHER" id="PTHR42101">
    <property type="entry name" value="CHROMOSOME 16, WHOLE GENOME SHOTGUN SEQUENCE"/>
    <property type="match status" value="1"/>
</dbReference>
<evidence type="ECO:0000313" key="4">
    <source>
        <dbReference type="Proteomes" id="UP001562354"/>
    </source>
</evidence>
<feature type="transmembrane region" description="Helical" evidence="2">
    <location>
        <begin position="508"/>
        <end position="532"/>
    </location>
</feature>